<dbReference type="OrthoDB" id="6761856at2759"/>
<evidence type="ECO:0000259" key="1">
    <source>
        <dbReference type="Pfam" id="PF21738"/>
    </source>
</evidence>
<dbReference type="Pfam" id="PF21738">
    <property type="entry name" value="DJR-like_dom"/>
    <property type="match status" value="1"/>
</dbReference>
<organism evidence="3">
    <name type="scientific">Neodiprion lecontei</name>
    <name type="common">Redheaded pine sawfly</name>
    <dbReference type="NCBI Taxonomy" id="441921"/>
    <lineage>
        <taxon>Eukaryota</taxon>
        <taxon>Metazoa</taxon>
        <taxon>Ecdysozoa</taxon>
        <taxon>Arthropoda</taxon>
        <taxon>Hexapoda</taxon>
        <taxon>Insecta</taxon>
        <taxon>Pterygota</taxon>
        <taxon>Neoptera</taxon>
        <taxon>Endopterygota</taxon>
        <taxon>Hymenoptera</taxon>
        <taxon>Tenthredinoidea</taxon>
        <taxon>Diprionidae</taxon>
        <taxon>Diprioninae</taxon>
        <taxon>Neodiprion</taxon>
    </lineage>
</organism>
<sequence length="260" mass="30113">MAVCHLFAEVCYELNGMEIDRKKNVGITSVMKGHLSLTPGQQYSLENTGWLSDDAELTDASENFDVVLPLSMLAFVEDYCRVIVNDKHELILTRSNTDLNAVIQAPPMENFKITLNKIEWLLTYINLADEPKIQLLNYIAKDLAISMSFRSWETYVYLMLPSTTRHVWAVKTSTHLEKPRYVIPGFQTARKNDPQKNASELDHCRIRDVKLFLNSQCYPHGNMNLDISNNQYAILYNMYVQFQTVYYNKKAELCYRSMNL</sequence>
<dbReference type="PANTHER" id="PTHR36159">
    <property type="entry name" value="PROTEIN CBG23766"/>
    <property type="match status" value="1"/>
</dbReference>
<evidence type="ECO:0000313" key="2">
    <source>
        <dbReference type="Proteomes" id="UP000829291"/>
    </source>
</evidence>
<gene>
    <name evidence="3" type="primary">LOC107228070</name>
</gene>
<dbReference type="Proteomes" id="UP000829291">
    <property type="component" value="Chromosome 1"/>
</dbReference>
<dbReference type="PANTHER" id="PTHR36159:SF1">
    <property type="entry name" value="RETROVIRUS-RELATED POL POLYPROTEIN FROM TRANSPOSON 412-LIKE PROTEIN"/>
    <property type="match status" value="1"/>
</dbReference>
<dbReference type="KEGG" id="nlo:107228070"/>
<protein>
    <submittedName>
        <fullName evidence="3">Uncharacterized protein LOC107228070</fullName>
    </submittedName>
</protein>
<keyword evidence="2" id="KW-1185">Reference proteome</keyword>
<dbReference type="RefSeq" id="XP_015524906.2">
    <property type="nucleotide sequence ID" value="XM_015669420.2"/>
</dbReference>
<proteinExistence type="predicted"/>
<reference evidence="3" key="1">
    <citation type="submission" date="2025-08" db="UniProtKB">
        <authorList>
            <consortium name="RefSeq"/>
        </authorList>
    </citation>
    <scope>IDENTIFICATION</scope>
    <source>
        <tissue evidence="3">Thorax and Abdomen</tissue>
    </source>
</reference>
<dbReference type="InParanoid" id="A0A6J0CC07"/>
<dbReference type="AlphaFoldDB" id="A0A6J0CC07"/>
<feature type="domain" description="Double jelly roll-like" evidence="1">
    <location>
        <begin position="3"/>
        <end position="250"/>
    </location>
</feature>
<evidence type="ECO:0000313" key="3">
    <source>
        <dbReference type="RefSeq" id="XP_015524906.2"/>
    </source>
</evidence>
<dbReference type="InterPro" id="IPR049512">
    <property type="entry name" value="DJR-like_dom"/>
</dbReference>
<accession>A0A6J0CC07</accession>
<name>A0A6J0CC07_NEOLC</name>
<dbReference type="GeneID" id="107228070"/>